<feature type="non-terminal residue" evidence="2">
    <location>
        <position position="1"/>
    </location>
</feature>
<comment type="caution">
    <text evidence="2">The sequence shown here is derived from an EMBL/GenBank/DDBJ whole genome shotgun (WGS) entry which is preliminary data.</text>
</comment>
<sequence>AKQDDVKIEGKDDVGDFSELDAPLEEEALASQSEIADEALASESEDSEAEEAQADPYLSEAEVEVLAALSEVVMACSYQALPATLDKWIEEGNAITRGEVTITMKNLRRRQMYARALQ</sequence>
<name>A0AA38FYF1_TAXCH</name>
<accession>A0AA38FYF1</accession>
<evidence type="ECO:0000256" key="1">
    <source>
        <dbReference type="SAM" id="MobiDB-lite"/>
    </source>
</evidence>
<gene>
    <name evidence="2" type="ORF">KI387_027824</name>
</gene>
<evidence type="ECO:0000313" key="3">
    <source>
        <dbReference type="Proteomes" id="UP000824469"/>
    </source>
</evidence>
<reference evidence="2 3" key="1">
    <citation type="journal article" date="2021" name="Nat. Plants">
        <title>The Taxus genome provides insights into paclitaxel biosynthesis.</title>
        <authorList>
            <person name="Xiong X."/>
            <person name="Gou J."/>
            <person name="Liao Q."/>
            <person name="Li Y."/>
            <person name="Zhou Q."/>
            <person name="Bi G."/>
            <person name="Li C."/>
            <person name="Du R."/>
            <person name="Wang X."/>
            <person name="Sun T."/>
            <person name="Guo L."/>
            <person name="Liang H."/>
            <person name="Lu P."/>
            <person name="Wu Y."/>
            <person name="Zhang Z."/>
            <person name="Ro D.K."/>
            <person name="Shang Y."/>
            <person name="Huang S."/>
            <person name="Yan J."/>
        </authorList>
    </citation>
    <scope>NUCLEOTIDE SEQUENCE [LARGE SCALE GENOMIC DNA]</scope>
    <source>
        <strain evidence="2">Ta-2019</strain>
    </source>
</reference>
<dbReference type="EMBL" id="JAHRHJ020000006">
    <property type="protein sequence ID" value="KAH9312789.1"/>
    <property type="molecule type" value="Genomic_DNA"/>
</dbReference>
<evidence type="ECO:0000313" key="2">
    <source>
        <dbReference type="EMBL" id="KAH9312789.1"/>
    </source>
</evidence>
<feature type="non-terminal residue" evidence="2">
    <location>
        <position position="118"/>
    </location>
</feature>
<protein>
    <submittedName>
        <fullName evidence="2">Uncharacterized protein</fullName>
    </submittedName>
</protein>
<feature type="region of interest" description="Disordered" evidence="1">
    <location>
        <begin position="36"/>
        <end position="56"/>
    </location>
</feature>
<proteinExistence type="predicted"/>
<organism evidence="2 3">
    <name type="scientific">Taxus chinensis</name>
    <name type="common">Chinese yew</name>
    <name type="synonym">Taxus wallichiana var. chinensis</name>
    <dbReference type="NCBI Taxonomy" id="29808"/>
    <lineage>
        <taxon>Eukaryota</taxon>
        <taxon>Viridiplantae</taxon>
        <taxon>Streptophyta</taxon>
        <taxon>Embryophyta</taxon>
        <taxon>Tracheophyta</taxon>
        <taxon>Spermatophyta</taxon>
        <taxon>Pinopsida</taxon>
        <taxon>Pinidae</taxon>
        <taxon>Conifers II</taxon>
        <taxon>Cupressales</taxon>
        <taxon>Taxaceae</taxon>
        <taxon>Taxus</taxon>
    </lineage>
</organism>
<dbReference type="Proteomes" id="UP000824469">
    <property type="component" value="Unassembled WGS sequence"/>
</dbReference>
<dbReference type="AlphaFoldDB" id="A0AA38FYF1"/>
<feature type="compositionally biased region" description="Acidic residues" evidence="1">
    <location>
        <begin position="43"/>
        <end position="53"/>
    </location>
</feature>
<keyword evidence="3" id="KW-1185">Reference proteome</keyword>
<dbReference type="OMA" id="EVVMACS"/>